<keyword evidence="2" id="KW-0378">Hydrolase</keyword>
<evidence type="ECO:0000313" key="3">
    <source>
        <dbReference type="Proteomes" id="UP000320811"/>
    </source>
</evidence>
<organism evidence="2 3">
    <name type="scientific">Chitinophaga polysaccharea</name>
    <dbReference type="NCBI Taxonomy" id="1293035"/>
    <lineage>
        <taxon>Bacteria</taxon>
        <taxon>Pseudomonadati</taxon>
        <taxon>Bacteroidota</taxon>
        <taxon>Chitinophagia</taxon>
        <taxon>Chitinophagales</taxon>
        <taxon>Chitinophagaceae</taxon>
        <taxon>Chitinophaga</taxon>
    </lineage>
</organism>
<dbReference type="InterPro" id="IPR029058">
    <property type="entry name" value="AB_hydrolase_fold"/>
</dbReference>
<dbReference type="Gene3D" id="3.40.50.1820">
    <property type="entry name" value="alpha/beta hydrolase"/>
    <property type="match status" value="1"/>
</dbReference>
<protein>
    <submittedName>
        <fullName evidence="2">Dienelactone hydrolase</fullName>
    </submittedName>
</protein>
<feature type="domain" description="Dienelactone hydrolase" evidence="1">
    <location>
        <begin position="21"/>
        <end position="193"/>
    </location>
</feature>
<evidence type="ECO:0000259" key="1">
    <source>
        <dbReference type="Pfam" id="PF01738"/>
    </source>
</evidence>
<dbReference type="PANTHER" id="PTHR22946">
    <property type="entry name" value="DIENELACTONE HYDROLASE DOMAIN-CONTAINING PROTEIN-RELATED"/>
    <property type="match status" value="1"/>
</dbReference>
<keyword evidence="3" id="KW-1185">Reference proteome</keyword>
<comment type="caution">
    <text evidence="2">The sequence shown here is derived from an EMBL/GenBank/DDBJ whole genome shotgun (WGS) entry which is preliminary data.</text>
</comment>
<dbReference type="SUPFAM" id="SSF53474">
    <property type="entry name" value="alpha/beta-Hydrolases"/>
    <property type="match status" value="1"/>
</dbReference>
<dbReference type="Proteomes" id="UP000320811">
    <property type="component" value="Unassembled WGS sequence"/>
</dbReference>
<dbReference type="OrthoDB" id="9810066at2"/>
<gene>
    <name evidence="2" type="ORF">FHW36_11033</name>
</gene>
<dbReference type="RefSeq" id="WP_145673505.1">
    <property type="nucleotide sequence ID" value="NZ_VIWO01000010.1"/>
</dbReference>
<dbReference type="EMBL" id="VIWO01000010">
    <property type="protein sequence ID" value="TWF34835.1"/>
    <property type="molecule type" value="Genomic_DNA"/>
</dbReference>
<reference evidence="2 3" key="1">
    <citation type="submission" date="2019-06" db="EMBL/GenBank/DDBJ databases">
        <title>Sorghum-associated microbial communities from plants grown in Nebraska, USA.</title>
        <authorList>
            <person name="Schachtman D."/>
        </authorList>
    </citation>
    <scope>NUCLEOTIDE SEQUENCE [LARGE SCALE GENOMIC DNA]</scope>
    <source>
        <strain evidence="2 3">1209</strain>
    </source>
</reference>
<evidence type="ECO:0000313" key="2">
    <source>
        <dbReference type="EMBL" id="TWF34835.1"/>
    </source>
</evidence>
<name>A0A561P9M5_9BACT</name>
<sequence length="217" mass="23117">MLQSFSKTVKIPAGQVMLDGELTIPAGATAIVIFSHGSGSSRFSPRNQSVALALQQHGFGTLLFDLLTKVEETGSYYTRFNISLLTSRLVNTTKWLSAFQPVNHSTIGYFGASTGAAAALEAASELPYVQAVVSRGGRPDLAATALPVITTPTLLIVGSLDPEVLALNQHALTQLKGPKKLLVIPGAGHLFEEGDTLRQVGIAAIEWFDQYLHLKST</sequence>
<dbReference type="Pfam" id="PF01738">
    <property type="entry name" value="DLH"/>
    <property type="match status" value="1"/>
</dbReference>
<dbReference type="InterPro" id="IPR050261">
    <property type="entry name" value="FrsA_esterase"/>
</dbReference>
<dbReference type="InterPro" id="IPR002925">
    <property type="entry name" value="Dienelactn_hydro"/>
</dbReference>
<dbReference type="AlphaFoldDB" id="A0A561P9M5"/>
<accession>A0A561P9M5</accession>
<dbReference type="GO" id="GO:0016787">
    <property type="term" value="F:hydrolase activity"/>
    <property type="evidence" value="ECO:0007669"/>
    <property type="project" value="UniProtKB-KW"/>
</dbReference>
<proteinExistence type="predicted"/>